<keyword evidence="3" id="KW-1185">Reference proteome</keyword>
<feature type="transmembrane region" description="Helical" evidence="1">
    <location>
        <begin position="94"/>
        <end position="115"/>
    </location>
</feature>
<accession>A0A812DYY6</accession>
<feature type="transmembrane region" description="Helical" evidence="1">
    <location>
        <begin position="314"/>
        <end position="336"/>
    </location>
</feature>
<keyword evidence="1" id="KW-0472">Membrane</keyword>
<evidence type="ECO:0000313" key="2">
    <source>
        <dbReference type="EMBL" id="CAE1311017.1"/>
    </source>
</evidence>
<feature type="transmembrane region" description="Helical" evidence="1">
    <location>
        <begin position="393"/>
        <end position="417"/>
    </location>
</feature>
<feature type="transmembrane region" description="Helical" evidence="1">
    <location>
        <begin position="356"/>
        <end position="381"/>
    </location>
</feature>
<gene>
    <name evidence="2" type="ORF">SPHA_62550</name>
</gene>
<feature type="transmembrane region" description="Helical" evidence="1">
    <location>
        <begin position="241"/>
        <end position="260"/>
    </location>
</feature>
<feature type="transmembrane region" description="Helical" evidence="1">
    <location>
        <begin position="17"/>
        <end position="37"/>
    </location>
</feature>
<keyword evidence="1" id="KW-1133">Transmembrane helix</keyword>
<evidence type="ECO:0000256" key="1">
    <source>
        <dbReference type="SAM" id="Phobius"/>
    </source>
</evidence>
<feature type="transmembrane region" description="Helical" evidence="1">
    <location>
        <begin position="67"/>
        <end position="87"/>
    </location>
</feature>
<feature type="transmembrane region" description="Helical" evidence="1">
    <location>
        <begin position="280"/>
        <end position="302"/>
    </location>
</feature>
<feature type="transmembrane region" description="Helical" evidence="1">
    <location>
        <begin position="121"/>
        <end position="139"/>
    </location>
</feature>
<feature type="transmembrane region" description="Helical" evidence="1">
    <location>
        <begin position="146"/>
        <end position="166"/>
    </location>
</feature>
<feature type="transmembrane region" description="Helical" evidence="1">
    <location>
        <begin position="201"/>
        <end position="220"/>
    </location>
</feature>
<evidence type="ECO:0000313" key="3">
    <source>
        <dbReference type="Proteomes" id="UP000597762"/>
    </source>
</evidence>
<sequence length="445" mass="50238">MYLTAIADKLKQSPKSAFLFLFFTSNIFLLISWPLFLSFNVHSLFSSSYSCFFLSIHSLSFSLHSSYFGLSLIFTLSLSLLSFFCIYSQPPFRFFLSFANIPSFSVSFFIHALIFTTSLPLPMFSTFFLSLISTVSPPVPTFTDCLFFSQTFTASVTLLLIFSLSLSPSSCPSFPLSNIQSLPSLLHPFSLIFTDSRLPFLSSYLSFFLSFSRSLSLIFTDSLPLTTFPTLYYSHLSLSSYLSFFLSFSRSLSLIFTDSLPLTTFPTPYYSQPLSRPFSLFLHFILSFSLIFTASLHLSIIASLPCSNIQSLSFALFSFSLIFAISQPLFTFPSLYESKPSVCFFFSPSLYSQPLFRLPFLLSNIHSFSLSSYFSFFFPALSKIHNLSSSTCLPFFLIFKAFLSLFLSFLLSFSLIFTASQHLSFLFPLSLIPKASLLLSTFPSL</sequence>
<protein>
    <submittedName>
        <fullName evidence="2">Uncharacterized protein</fullName>
    </submittedName>
</protein>
<reference evidence="2" key="1">
    <citation type="submission" date="2021-01" db="EMBL/GenBank/DDBJ databases">
        <authorList>
            <person name="Li R."/>
            <person name="Bekaert M."/>
        </authorList>
    </citation>
    <scope>NUCLEOTIDE SEQUENCE</scope>
    <source>
        <strain evidence="2">Farmed</strain>
    </source>
</reference>
<dbReference type="Proteomes" id="UP000597762">
    <property type="component" value="Unassembled WGS sequence"/>
</dbReference>
<dbReference type="AlphaFoldDB" id="A0A812DYY6"/>
<proteinExistence type="predicted"/>
<dbReference type="EMBL" id="CAHIKZ030004476">
    <property type="protein sequence ID" value="CAE1311017.1"/>
    <property type="molecule type" value="Genomic_DNA"/>
</dbReference>
<name>A0A812DYY6_ACAPH</name>
<organism evidence="2 3">
    <name type="scientific">Acanthosepion pharaonis</name>
    <name type="common">Pharaoh cuttlefish</name>
    <name type="synonym">Sepia pharaonis</name>
    <dbReference type="NCBI Taxonomy" id="158019"/>
    <lineage>
        <taxon>Eukaryota</taxon>
        <taxon>Metazoa</taxon>
        <taxon>Spiralia</taxon>
        <taxon>Lophotrochozoa</taxon>
        <taxon>Mollusca</taxon>
        <taxon>Cephalopoda</taxon>
        <taxon>Coleoidea</taxon>
        <taxon>Decapodiformes</taxon>
        <taxon>Sepiida</taxon>
        <taxon>Sepiina</taxon>
        <taxon>Sepiidae</taxon>
        <taxon>Acanthosepion</taxon>
    </lineage>
</organism>
<comment type="caution">
    <text evidence="2">The sequence shown here is derived from an EMBL/GenBank/DDBJ whole genome shotgun (WGS) entry which is preliminary data.</text>
</comment>
<keyword evidence="1" id="KW-0812">Transmembrane</keyword>